<comment type="caution">
    <text evidence="1">The sequence shown here is derived from an EMBL/GenBank/DDBJ whole genome shotgun (WGS) entry which is preliminary data.</text>
</comment>
<dbReference type="Proteomes" id="UP001595530">
    <property type="component" value="Unassembled WGS sequence"/>
</dbReference>
<reference evidence="2" key="1">
    <citation type="journal article" date="2019" name="Int. J. Syst. Evol. Microbiol.">
        <title>The Global Catalogue of Microorganisms (GCM) 10K type strain sequencing project: providing services to taxonomists for standard genome sequencing and annotation.</title>
        <authorList>
            <consortium name="The Broad Institute Genomics Platform"/>
            <consortium name="The Broad Institute Genome Sequencing Center for Infectious Disease"/>
            <person name="Wu L."/>
            <person name="Ma J."/>
        </authorList>
    </citation>
    <scope>NUCLEOTIDE SEQUENCE [LARGE SCALE GENOMIC DNA]</scope>
    <source>
        <strain evidence="2">KCTC 42986</strain>
    </source>
</reference>
<proteinExistence type="predicted"/>
<protein>
    <submittedName>
        <fullName evidence="1">Uncharacterized protein</fullName>
    </submittedName>
</protein>
<evidence type="ECO:0000313" key="1">
    <source>
        <dbReference type="EMBL" id="MFC3111415.1"/>
    </source>
</evidence>
<accession>A0ABV7FBW7</accession>
<dbReference type="RefSeq" id="WP_390323065.1">
    <property type="nucleotide sequence ID" value="NZ_JBHRTP010000122.1"/>
</dbReference>
<sequence>MSFTTAEKVDIRRFCGYGLYGTGTPLPASGYRFSTQYGTLEYKMNTLGPEEETVVRTNYLANLYTLESAIVASGANLDTDSAAVWTHNKHEVRDRTALLNQWRNELCGFLGISAGPGLSGGGSVSFVV</sequence>
<keyword evidence="2" id="KW-1185">Reference proteome</keyword>
<gene>
    <name evidence="1" type="ORF">ACFOFO_26325</name>
</gene>
<dbReference type="EMBL" id="JBHRTP010000122">
    <property type="protein sequence ID" value="MFC3111415.1"/>
    <property type="molecule type" value="Genomic_DNA"/>
</dbReference>
<evidence type="ECO:0000313" key="2">
    <source>
        <dbReference type="Proteomes" id="UP001595530"/>
    </source>
</evidence>
<name>A0ABV7FBW7_9BURK</name>
<organism evidence="1 2">
    <name type="scientific">Undibacterium arcticum</name>
    <dbReference type="NCBI Taxonomy" id="1762892"/>
    <lineage>
        <taxon>Bacteria</taxon>
        <taxon>Pseudomonadati</taxon>
        <taxon>Pseudomonadota</taxon>
        <taxon>Betaproteobacteria</taxon>
        <taxon>Burkholderiales</taxon>
        <taxon>Oxalobacteraceae</taxon>
        <taxon>Undibacterium</taxon>
    </lineage>
</organism>